<evidence type="ECO:0000313" key="1">
    <source>
        <dbReference type="EMBL" id="KAJ9107885.1"/>
    </source>
</evidence>
<organism evidence="1 2">
    <name type="scientific">Naganishia cerealis</name>
    <dbReference type="NCBI Taxonomy" id="610337"/>
    <lineage>
        <taxon>Eukaryota</taxon>
        <taxon>Fungi</taxon>
        <taxon>Dikarya</taxon>
        <taxon>Basidiomycota</taxon>
        <taxon>Agaricomycotina</taxon>
        <taxon>Tremellomycetes</taxon>
        <taxon>Filobasidiales</taxon>
        <taxon>Filobasidiaceae</taxon>
        <taxon>Naganishia</taxon>
    </lineage>
</organism>
<sequence length="236" mass="26050">MAENLIRVFMRNLPATDATGPAIWDSPSAPISNIRSVIADLQQKGRHLRLRDVDEVVTAQLGGLRKENGGVFPFAGADDYYRWASSEKFITNIRRPLLAINAFDDPVIDGRSLPIEAIQSSTHVVLAVTPSGGHLGWFDGPFASKPGSDPKKTGYPQQRWIVKPVSEFFDSVVNALELNKISEKEELTERMVNKDDDGWEWVQGSEGDIYGRVGWKEISQGERIEGAESSGVLQGL</sequence>
<dbReference type="Proteomes" id="UP001241377">
    <property type="component" value="Unassembled WGS sequence"/>
</dbReference>
<protein>
    <submittedName>
        <fullName evidence="1">Uncharacterized protein</fullName>
    </submittedName>
</protein>
<gene>
    <name evidence="1" type="ORF">QFC19_002628</name>
</gene>
<proteinExistence type="predicted"/>
<comment type="caution">
    <text evidence="1">The sequence shown here is derived from an EMBL/GenBank/DDBJ whole genome shotgun (WGS) entry which is preliminary data.</text>
</comment>
<accession>A0ACC2W992</accession>
<dbReference type="EMBL" id="JASBWR010000023">
    <property type="protein sequence ID" value="KAJ9107885.1"/>
    <property type="molecule type" value="Genomic_DNA"/>
</dbReference>
<name>A0ACC2W992_9TREE</name>
<reference evidence="1" key="1">
    <citation type="submission" date="2023-04" db="EMBL/GenBank/DDBJ databases">
        <title>Draft Genome sequencing of Naganishia species isolated from polar environments using Oxford Nanopore Technology.</title>
        <authorList>
            <person name="Leo P."/>
            <person name="Venkateswaran K."/>
        </authorList>
    </citation>
    <scope>NUCLEOTIDE SEQUENCE</scope>
    <source>
        <strain evidence="1">MNA-CCFEE 5261</strain>
    </source>
</reference>
<keyword evidence="2" id="KW-1185">Reference proteome</keyword>
<evidence type="ECO:0000313" key="2">
    <source>
        <dbReference type="Proteomes" id="UP001241377"/>
    </source>
</evidence>